<evidence type="ECO:0000313" key="12">
    <source>
        <dbReference type="Proteomes" id="UP000633418"/>
    </source>
</evidence>
<dbReference type="EMBL" id="CP077095">
    <property type="protein sequence ID" value="QXI36679.1"/>
    <property type="molecule type" value="Genomic_DNA"/>
</dbReference>
<comment type="function">
    <text evidence="9">Component of the type II secretion system required for the energy-dependent secretion of extracellular factors such as proteases and toxins from the periplasm.</text>
</comment>
<dbReference type="InterPro" id="IPR045584">
    <property type="entry name" value="Pilin-like"/>
</dbReference>
<keyword evidence="6 9" id="KW-0812">Transmembrane</keyword>
<reference evidence="11 12" key="1">
    <citation type="journal article" date="2020" name="Microorganisms">
        <title>Reliable Identification of Environmental Pseudomonas Isolates Using the rpoD Gene.</title>
        <authorList>
            <consortium name="The Broad Institute Genome Sequencing Platform"/>
            <person name="Girard L."/>
            <person name="Lood C."/>
            <person name="Rokni-Zadeh H."/>
            <person name="van Noort V."/>
            <person name="Lavigne R."/>
            <person name="De Mot R."/>
        </authorList>
    </citation>
    <scope>NUCLEOTIDE SEQUENCE [LARGE SCALE GENOMIC DNA]</scope>
    <source>
        <strain evidence="11 12">RW9S1A</strain>
    </source>
</reference>
<evidence type="ECO:0000256" key="8">
    <source>
        <dbReference type="ARBA" id="ARBA00023136"/>
    </source>
</evidence>
<comment type="subunit">
    <text evidence="9">Type II secretion is composed of four main components: the outer membrane complex, the inner membrane complex, the cytoplasmic secretion ATPase and the periplasm-spanning pseudopilus.</text>
</comment>
<name>A0A9E6PSM9_9PSED</name>
<evidence type="ECO:0000313" key="11">
    <source>
        <dbReference type="EMBL" id="QXI36679.1"/>
    </source>
</evidence>
<keyword evidence="5 9" id="KW-0997">Cell inner membrane</keyword>
<dbReference type="GO" id="GO:0015627">
    <property type="term" value="C:type II protein secretion system complex"/>
    <property type="evidence" value="ECO:0007669"/>
    <property type="project" value="UniProtKB-UniRule"/>
</dbReference>
<dbReference type="PROSITE" id="PS00409">
    <property type="entry name" value="PROKAR_NTER_METHYL"/>
    <property type="match status" value="1"/>
</dbReference>
<dbReference type="PANTHER" id="PTHR38779:SF2">
    <property type="entry name" value="TYPE II SECRETION SYSTEM PROTEIN I-RELATED"/>
    <property type="match status" value="1"/>
</dbReference>
<dbReference type="InterPro" id="IPR012902">
    <property type="entry name" value="N_methyl_site"/>
</dbReference>
<protein>
    <recommendedName>
        <fullName evidence="9">Type II secretion system protein I</fullName>
        <shortName evidence="9">T2SS minor pseudopilin I</shortName>
    </recommendedName>
</protein>
<comment type="PTM">
    <text evidence="9">Cleaved by prepilin peptidase.</text>
</comment>
<keyword evidence="8 9" id="KW-0472">Membrane</keyword>
<keyword evidence="3" id="KW-1003">Cell membrane</keyword>
<dbReference type="AlphaFoldDB" id="A0A9E6PSM9"/>
<feature type="transmembrane region" description="Helical" evidence="9">
    <location>
        <begin position="12"/>
        <end position="33"/>
    </location>
</feature>
<keyword evidence="12" id="KW-1185">Reference proteome</keyword>
<dbReference type="SUPFAM" id="SSF54523">
    <property type="entry name" value="Pili subunits"/>
    <property type="match status" value="1"/>
</dbReference>
<dbReference type="NCBIfam" id="TIGR02532">
    <property type="entry name" value="IV_pilin_GFxxxE"/>
    <property type="match status" value="1"/>
</dbReference>
<dbReference type="Pfam" id="PF07963">
    <property type="entry name" value="N_methyl"/>
    <property type="match status" value="1"/>
</dbReference>
<organism evidence="11 12">
    <name type="scientific">Pseudomonas xantholysinigenes</name>
    <dbReference type="NCBI Taxonomy" id="2745490"/>
    <lineage>
        <taxon>Bacteria</taxon>
        <taxon>Pseudomonadati</taxon>
        <taxon>Pseudomonadota</taxon>
        <taxon>Gammaproteobacteria</taxon>
        <taxon>Pseudomonadales</taxon>
        <taxon>Pseudomonadaceae</taxon>
        <taxon>Pseudomonas</taxon>
    </lineage>
</organism>
<dbReference type="InterPro" id="IPR003413">
    <property type="entry name" value="T2SS_GspI_C"/>
</dbReference>
<dbReference type="KEGG" id="pxn:HU772_015105"/>
<evidence type="ECO:0000256" key="4">
    <source>
        <dbReference type="ARBA" id="ARBA00022481"/>
    </source>
</evidence>
<keyword evidence="7 9" id="KW-1133">Transmembrane helix</keyword>
<evidence type="ECO:0000256" key="6">
    <source>
        <dbReference type="ARBA" id="ARBA00022692"/>
    </source>
</evidence>
<feature type="domain" description="Type II secretion system protein GspI C-terminal" evidence="10">
    <location>
        <begin position="46"/>
        <end position="122"/>
    </location>
</feature>
<dbReference type="Gene3D" id="3.30.1300.30">
    <property type="entry name" value="GSPII I/J protein-like"/>
    <property type="match status" value="1"/>
</dbReference>
<reference evidence="11 12" key="2">
    <citation type="journal article" date="2021" name="Microorganisms">
        <title>The Ever-Expanding Pseudomonas Genus: Description of 43 New Species and Partition of the Pseudomonas putida Group.</title>
        <authorList>
            <person name="Girard L."/>
            <person name="Lood C."/>
            <person name="Hofte M."/>
            <person name="Vandamme P."/>
            <person name="Rokni-Zadeh H."/>
            <person name="van Noort V."/>
            <person name="Lavigne R."/>
            <person name="De Mot R."/>
        </authorList>
    </citation>
    <scope>NUCLEOTIDE SEQUENCE [LARGE SCALE GENOMIC DNA]</scope>
    <source>
        <strain evidence="11 12">RW9S1A</strain>
    </source>
</reference>
<evidence type="ECO:0000256" key="9">
    <source>
        <dbReference type="RuleBase" id="RU368030"/>
    </source>
</evidence>
<evidence type="ECO:0000256" key="5">
    <source>
        <dbReference type="ARBA" id="ARBA00022519"/>
    </source>
</evidence>
<evidence type="ECO:0000256" key="1">
    <source>
        <dbReference type="ARBA" id="ARBA00004377"/>
    </source>
</evidence>
<dbReference type="PANTHER" id="PTHR38779">
    <property type="entry name" value="TYPE II SECRETION SYSTEM PROTEIN I-RELATED"/>
    <property type="match status" value="1"/>
</dbReference>
<dbReference type="GO" id="GO:0015628">
    <property type="term" value="P:protein secretion by the type II secretion system"/>
    <property type="evidence" value="ECO:0007669"/>
    <property type="project" value="UniProtKB-UniRule"/>
</dbReference>
<gene>
    <name evidence="11" type="primary">gspI</name>
    <name evidence="11" type="ORF">HU772_015105</name>
</gene>
<dbReference type="Pfam" id="PF02501">
    <property type="entry name" value="T2SSI"/>
    <property type="match status" value="1"/>
</dbReference>
<dbReference type="InterPro" id="IPR010052">
    <property type="entry name" value="T2SS_protein-GspI"/>
</dbReference>
<evidence type="ECO:0000256" key="3">
    <source>
        <dbReference type="ARBA" id="ARBA00022475"/>
    </source>
</evidence>
<evidence type="ECO:0000256" key="2">
    <source>
        <dbReference type="ARBA" id="ARBA00008358"/>
    </source>
</evidence>
<evidence type="ECO:0000259" key="10">
    <source>
        <dbReference type="Pfam" id="PF02501"/>
    </source>
</evidence>
<proteinExistence type="inferred from homology"/>
<comment type="similarity">
    <text evidence="2 9">Belongs to the GSP I family.</text>
</comment>
<dbReference type="Proteomes" id="UP000633418">
    <property type="component" value="Chromosome"/>
</dbReference>
<comment type="subcellular location">
    <subcellularLocation>
        <location evidence="1 9">Cell inner membrane</location>
        <topology evidence="1 9">Single-pass membrane protein</topology>
    </subcellularLocation>
</comment>
<keyword evidence="4 9" id="KW-0488">Methylation</keyword>
<sequence>MERVDAVQRQEGFTLIEVLVALTIVAVAMAAAVRATGLMTQGNGLLRDKALALLAAQGRLAELRLEASAKPGVRQFECDQGRLRLRCEQRIAQTQGGLLEVSLQVFDRQREGPALARLQTLIAVGLPGIRR</sequence>
<evidence type="ECO:0000256" key="7">
    <source>
        <dbReference type="ARBA" id="ARBA00022989"/>
    </source>
</evidence>
<dbReference type="NCBIfam" id="TIGR01707">
    <property type="entry name" value="gspI"/>
    <property type="match status" value="1"/>
</dbReference>
<dbReference type="GO" id="GO:0005886">
    <property type="term" value="C:plasma membrane"/>
    <property type="evidence" value="ECO:0007669"/>
    <property type="project" value="UniProtKB-SubCell"/>
</dbReference>
<accession>A0A9E6PSM9</accession>